<dbReference type="Gene3D" id="2.60.120.560">
    <property type="entry name" value="Exo-inulinase, domain 1"/>
    <property type="match status" value="1"/>
</dbReference>
<evidence type="ECO:0000313" key="1">
    <source>
        <dbReference type="EMBL" id="RDS81364.1"/>
    </source>
</evidence>
<name>A0A370WYX2_9GAMM</name>
<reference evidence="1 2" key="1">
    <citation type="submission" date="2018-07" db="EMBL/GenBank/DDBJ databases">
        <title>Dyella monticola sp. nov. and Dyella psychrodurans sp. nov. isolated from monsoon evergreen broad-leaved forest soil of Dinghu Mountain, China.</title>
        <authorList>
            <person name="Gao Z."/>
            <person name="Qiu L."/>
        </authorList>
    </citation>
    <scope>NUCLEOTIDE SEQUENCE [LARGE SCALE GENOMIC DNA]</scope>
    <source>
        <strain evidence="1 2">4MSK11</strain>
    </source>
</reference>
<dbReference type="EMBL" id="QRBF01000007">
    <property type="protein sequence ID" value="RDS81364.1"/>
    <property type="molecule type" value="Genomic_DNA"/>
</dbReference>
<dbReference type="AlphaFoldDB" id="A0A370WYX2"/>
<gene>
    <name evidence="1" type="ORF">DWU99_16930</name>
</gene>
<accession>A0A370WYX2</accession>
<protein>
    <recommendedName>
        <fullName evidence="3">DUF1080 domain-containing protein</fullName>
    </recommendedName>
</protein>
<evidence type="ECO:0008006" key="3">
    <source>
        <dbReference type="Google" id="ProtNLM"/>
    </source>
</evidence>
<organism evidence="1 2">
    <name type="scientific">Dyella psychrodurans</name>
    <dbReference type="NCBI Taxonomy" id="1927960"/>
    <lineage>
        <taxon>Bacteria</taxon>
        <taxon>Pseudomonadati</taxon>
        <taxon>Pseudomonadota</taxon>
        <taxon>Gammaproteobacteria</taxon>
        <taxon>Lysobacterales</taxon>
        <taxon>Rhodanobacteraceae</taxon>
        <taxon>Dyella</taxon>
    </lineage>
</organism>
<dbReference type="Proteomes" id="UP000255334">
    <property type="component" value="Unassembled WGS sequence"/>
</dbReference>
<comment type="caution">
    <text evidence="1">The sequence shown here is derived from an EMBL/GenBank/DDBJ whole genome shotgun (WGS) entry which is preliminary data.</text>
</comment>
<keyword evidence="2" id="KW-1185">Reference proteome</keyword>
<dbReference type="OrthoDB" id="118532at2"/>
<evidence type="ECO:0000313" key="2">
    <source>
        <dbReference type="Proteomes" id="UP000255334"/>
    </source>
</evidence>
<dbReference type="RefSeq" id="WP_115479268.1">
    <property type="nucleotide sequence ID" value="NZ_QRBF01000007.1"/>
</dbReference>
<proteinExistence type="predicted"/>
<sequence>MSTLSKYASWAKAFYWPRNSLFFASIVGLSQPILAFEQTDIPMTPAKWQAKGDVSFQHDQAKRDILVVNKGYAELKNTDFSNGTIEFDTKFVGERITGITFRQHDDAADALYFRPSADCAVSEECIQYMPTAHHVFEWDLYGQYQTHAPINLEGWNHIKLVLSGARMNVFINGAHAPTLAVGTLVGGFPDGSIRLHGPASYAHLSIAPNVVDGLPAVASNDPAKDDLRYVRDWLASKPYVMPSRMDATLQENTGIDPVYSSLPKQTASWKPIALDQGGLVNLTRWYGDAQTGQAITGIWLKTTITADHDQIKHVDIGWTREVWVFVNGKLAFQSKNLYGIKGASKEPGGRLSLTNGSFDLALQKGANQVVVAIDDNFGGGLQHWGWGVEMRLADTHGIRQIGGAVAKASAPSAL</sequence>